<reference evidence="1 2" key="1">
    <citation type="submission" date="2019-06" db="EMBL/GenBank/DDBJ databases">
        <title>Genome sequence analysis of &gt;100 Bacillus licheniformis strains suggests intrinsic resistance to this species.</title>
        <authorList>
            <person name="Wels M."/>
            <person name="Siezen R.J."/>
            <person name="Johansen E."/>
            <person name="Stuer-Lauridsen B."/>
            <person name="Bjerre K."/>
            <person name="Nielsen B.K.K."/>
        </authorList>
    </citation>
    <scope>NUCLEOTIDE SEQUENCE [LARGE SCALE GENOMIC DNA]</scope>
    <source>
        <strain evidence="1 2">BAC-15381</strain>
    </source>
</reference>
<proteinExistence type="predicted"/>
<accession>A0ABY3FXS5</accession>
<keyword evidence="2" id="KW-1185">Reference proteome</keyword>
<gene>
    <name evidence="1" type="ORF">CHCC15381_0432</name>
</gene>
<name>A0ABY3FXS5_9BACI</name>
<organism evidence="1 2">
    <name type="scientific">Bacillus paralicheniformis</name>
    <dbReference type="NCBI Taxonomy" id="1648923"/>
    <lineage>
        <taxon>Bacteria</taxon>
        <taxon>Bacillati</taxon>
        <taxon>Bacillota</taxon>
        <taxon>Bacilli</taxon>
        <taxon>Bacillales</taxon>
        <taxon>Bacillaceae</taxon>
        <taxon>Bacillus</taxon>
    </lineage>
</organism>
<protein>
    <submittedName>
        <fullName evidence="1">Uncharacterized protein</fullName>
    </submittedName>
</protein>
<evidence type="ECO:0000313" key="1">
    <source>
        <dbReference type="EMBL" id="TWL40891.1"/>
    </source>
</evidence>
<dbReference type="EMBL" id="NILF01000025">
    <property type="protein sequence ID" value="TWL40891.1"/>
    <property type="molecule type" value="Genomic_DNA"/>
</dbReference>
<dbReference type="RefSeq" id="WP_186440876.1">
    <property type="nucleotide sequence ID" value="NZ_NILF01000025.1"/>
</dbReference>
<dbReference type="Proteomes" id="UP000429980">
    <property type="component" value="Unassembled WGS sequence"/>
</dbReference>
<comment type="caution">
    <text evidence="1">The sequence shown here is derived from an EMBL/GenBank/DDBJ whole genome shotgun (WGS) entry which is preliminary data.</text>
</comment>
<evidence type="ECO:0000313" key="2">
    <source>
        <dbReference type="Proteomes" id="UP000429980"/>
    </source>
</evidence>
<sequence length="431" mass="47608">MAKLEGVKTLDMVNGEITKVAYGGAEYVKTESPVQEGDLFLLTEGHMVIGGESGEFYLTEKHQTGAIFIPTRFLGSATVTQRNGDGIAFRKVSASHPSLEDRVSTNEKDIAALKSDVAALKGEAKTEYVRIAKSEAKAGDFVKFDEASFEYLTAGKFYEIEFVDDCGDPIIYDDEGDDFDTHGEVFEVYRKVSAVEPKPERLKVGDYAKVVNATQSCMAGFSNGDIVEIIENSYGEDDCDFRIKSVAGIKYGYTKKTPDYIVRATDEEVAEAKDAVARAKFKKGAKVRLKSGGGVYPLLGFENGKVYTVIHNDYYHGDAEKKIQIECGCYYGYATPDQLELLPEEEAAEIEKWAAIGREVGEYKEGDVVAYDDRNWFENSGIGEIVGFGDKGNPEVEAIDYGGHRTSYFLKPELLNLVTPVEARFDRKGDE</sequence>